<feature type="domain" description="PAC" evidence="11">
    <location>
        <begin position="264"/>
        <end position="318"/>
    </location>
</feature>
<dbReference type="GO" id="GO:0016036">
    <property type="term" value="P:cellular response to phosphate starvation"/>
    <property type="evidence" value="ECO:0007669"/>
    <property type="project" value="TreeGrafter"/>
</dbReference>
<evidence type="ECO:0000313" key="12">
    <source>
        <dbReference type="EMBL" id="ADR21231.1"/>
    </source>
</evidence>
<feature type="transmembrane region" description="Helical" evidence="8">
    <location>
        <begin position="158"/>
        <end position="180"/>
    </location>
</feature>
<evidence type="ECO:0000313" key="13">
    <source>
        <dbReference type="Proteomes" id="UP000008720"/>
    </source>
</evidence>
<feature type="transmembrane region" description="Helical" evidence="8">
    <location>
        <begin position="27"/>
        <end position="45"/>
    </location>
</feature>
<dbReference type="STRING" id="643867.Ftrac_1240"/>
<proteinExistence type="predicted"/>
<dbReference type="InterPro" id="IPR003661">
    <property type="entry name" value="HisK_dim/P_dom"/>
</dbReference>
<dbReference type="Pfam" id="PF08448">
    <property type="entry name" value="PAS_4"/>
    <property type="match status" value="1"/>
</dbReference>
<comment type="catalytic activity">
    <reaction evidence="1">
        <text>ATP + protein L-histidine = ADP + protein N-phospho-L-histidine.</text>
        <dbReference type="EC" id="2.7.13.3"/>
    </reaction>
</comment>
<protein>
    <recommendedName>
        <fullName evidence="2">histidine kinase</fullName>
        <ecNumber evidence="2">2.7.13.3</ecNumber>
    </recommendedName>
</protein>
<dbReference type="InterPro" id="IPR004358">
    <property type="entry name" value="Sig_transdc_His_kin-like_C"/>
</dbReference>
<dbReference type="InterPro" id="IPR003594">
    <property type="entry name" value="HATPase_dom"/>
</dbReference>
<dbReference type="CDD" id="cd00075">
    <property type="entry name" value="HATPase"/>
    <property type="match status" value="1"/>
</dbReference>
<dbReference type="CDD" id="cd00082">
    <property type="entry name" value="HisKA"/>
    <property type="match status" value="1"/>
</dbReference>
<keyword evidence="6" id="KW-0902">Two-component regulatory system</keyword>
<keyword evidence="4" id="KW-0808">Transferase</keyword>
<dbReference type="InterPro" id="IPR013656">
    <property type="entry name" value="PAS_4"/>
</dbReference>
<evidence type="ECO:0000256" key="2">
    <source>
        <dbReference type="ARBA" id="ARBA00012438"/>
    </source>
</evidence>
<feature type="domain" description="PAS" evidence="10">
    <location>
        <begin position="193"/>
        <end position="263"/>
    </location>
</feature>
<dbReference type="Pfam" id="PF02518">
    <property type="entry name" value="HATPase_c"/>
    <property type="match status" value="1"/>
</dbReference>
<dbReference type="PANTHER" id="PTHR45453">
    <property type="entry name" value="PHOSPHATE REGULON SENSOR PROTEIN PHOR"/>
    <property type="match status" value="1"/>
</dbReference>
<evidence type="ECO:0000259" key="11">
    <source>
        <dbReference type="PROSITE" id="PS50113"/>
    </source>
</evidence>
<dbReference type="InterPro" id="IPR050351">
    <property type="entry name" value="BphY/WalK/GraS-like"/>
</dbReference>
<keyword evidence="13" id="KW-1185">Reference proteome</keyword>
<keyword evidence="7 8" id="KW-0472">Membrane</keyword>
<name>E4TKR5_MARTH</name>
<evidence type="ECO:0000256" key="3">
    <source>
        <dbReference type="ARBA" id="ARBA00022553"/>
    </source>
</evidence>
<dbReference type="InterPro" id="IPR036890">
    <property type="entry name" value="HATPase_C_sf"/>
</dbReference>
<dbReference type="SUPFAM" id="SSF47384">
    <property type="entry name" value="Homodimeric domain of signal transducing histidine kinase"/>
    <property type="match status" value="1"/>
</dbReference>
<dbReference type="PROSITE" id="PS50112">
    <property type="entry name" value="PAS"/>
    <property type="match status" value="1"/>
</dbReference>
<feature type="transmembrane region" description="Helical" evidence="8">
    <location>
        <begin position="83"/>
        <end position="105"/>
    </location>
</feature>
<feature type="transmembrane region" description="Helical" evidence="8">
    <location>
        <begin position="51"/>
        <end position="71"/>
    </location>
</feature>
<evidence type="ECO:0000256" key="7">
    <source>
        <dbReference type="ARBA" id="ARBA00023136"/>
    </source>
</evidence>
<evidence type="ECO:0000256" key="6">
    <source>
        <dbReference type="ARBA" id="ARBA00023012"/>
    </source>
</evidence>
<dbReference type="InterPro" id="IPR005467">
    <property type="entry name" value="His_kinase_dom"/>
</dbReference>
<dbReference type="AlphaFoldDB" id="E4TKR5"/>
<dbReference type="HOGENOM" id="CLU_502317_0_0_10"/>
<dbReference type="GO" id="GO:0000155">
    <property type="term" value="F:phosphorelay sensor kinase activity"/>
    <property type="evidence" value="ECO:0007669"/>
    <property type="project" value="InterPro"/>
</dbReference>
<keyword evidence="8" id="KW-0812">Transmembrane</keyword>
<dbReference type="Proteomes" id="UP000008720">
    <property type="component" value="Chromosome"/>
</dbReference>
<dbReference type="PRINTS" id="PR00344">
    <property type="entry name" value="BCTRLSENSOR"/>
</dbReference>
<feature type="transmembrane region" description="Helical" evidence="8">
    <location>
        <begin position="111"/>
        <end position="127"/>
    </location>
</feature>
<evidence type="ECO:0000256" key="5">
    <source>
        <dbReference type="ARBA" id="ARBA00022777"/>
    </source>
</evidence>
<dbReference type="SUPFAM" id="SSF55785">
    <property type="entry name" value="PYP-like sensor domain (PAS domain)"/>
    <property type="match status" value="1"/>
</dbReference>
<dbReference type="PANTHER" id="PTHR45453:SF1">
    <property type="entry name" value="PHOSPHATE REGULON SENSOR PROTEIN PHOR"/>
    <property type="match status" value="1"/>
</dbReference>
<keyword evidence="5 12" id="KW-0418">Kinase</keyword>
<evidence type="ECO:0000256" key="1">
    <source>
        <dbReference type="ARBA" id="ARBA00000085"/>
    </source>
</evidence>
<evidence type="ECO:0000256" key="4">
    <source>
        <dbReference type="ARBA" id="ARBA00022679"/>
    </source>
</evidence>
<sequence>MGELYKKLINLGLSPGLGRLEVNRIRLINSLAFFATTLCIVMSIVTVIEQLYIQSLYIFISGLLFASTFIFNYHKKHALGRSYYVAVGGLLIIGLSLYAYSQALYTDTENILFAFMAISVLIFKGAARHYRFWTIFAIVIVLKFYRLEFMGVQPNFSFYILIQNTTILAVLMYFFLLYFYRALENSVQETKNSEKTLYNLIDNISIFIALFNADGTYKIVNRHYEKALKLKRRQIIGKSAHEVFDENIADWQNEIVEQAINKKESARTKKISTLKDGSPFVGYGRANPILDKHGNVIAVAGYIDNITELELVKQKLDQANESKDKVLSILTHDLRSPLNTFESILNSTQYQIITSDNFEEFIERLKNEFQPVKETINDLLYWAKSNMQDLHTNFTTFHCDKIIKEIIESSRLIASQKDIEIIVQGVDQQISMDLDHFKMALRNLIQNAIKFSNEGGVIKIKLAKKDKNISLSVQDSGIGISSDKIEEILRGEITKPGLGTAGEKGSGIGLSMVVALLQKNNCNLDIQSTEGKGSTFTLRWAI</sequence>
<dbReference type="KEGG" id="mtt:Ftrac_1240"/>
<dbReference type="InterPro" id="IPR000700">
    <property type="entry name" value="PAS-assoc_C"/>
</dbReference>
<dbReference type="GO" id="GO:0005886">
    <property type="term" value="C:plasma membrane"/>
    <property type="evidence" value="ECO:0007669"/>
    <property type="project" value="TreeGrafter"/>
</dbReference>
<dbReference type="InterPro" id="IPR035965">
    <property type="entry name" value="PAS-like_dom_sf"/>
</dbReference>
<dbReference type="SUPFAM" id="SSF55874">
    <property type="entry name" value="ATPase domain of HSP90 chaperone/DNA topoisomerase II/histidine kinase"/>
    <property type="match status" value="1"/>
</dbReference>
<dbReference type="NCBIfam" id="TIGR00229">
    <property type="entry name" value="sensory_box"/>
    <property type="match status" value="1"/>
</dbReference>
<dbReference type="InterPro" id="IPR036097">
    <property type="entry name" value="HisK_dim/P_sf"/>
</dbReference>
<dbReference type="OrthoDB" id="1269247at2"/>
<dbReference type="PROSITE" id="PS50113">
    <property type="entry name" value="PAC"/>
    <property type="match status" value="1"/>
</dbReference>
<dbReference type="SMART" id="SM00387">
    <property type="entry name" value="HATPase_c"/>
    <property type="match status" value="1"/>
</dbReference>
<keyword evidence="8" id="KW-1133">Transmembrane helix</keyword>
<gene>
    <name evidence="12" type="ordered locus">Ftrac_1240</name>
</gene>
<reference evidence="12 13" key="1">
    <citation type="journal article" date="2011" name="Stand. Genomic Sci.">
        <title>Complete genome sequence of Marivirga tractuosa type strain (H-43).</title>
        <authorList>
            <person name="Pagani I."/>
            <person name="Chertkov O."/>
            <person name="Lapidus A."/>
            <person name="Lucas S."/>
            <person name="Del Rio T.G."/>
            <person name="Tice H."/>
            <person name="Copeland A."/>
            <person name="Cheng J.F."/>
            <person name="Nolan M."/>
            <person name="Saunders E."/>
            <person name="Pitluck S."/>
            <person name="Held B."/>
            <person name="Goodwin L."/>
            <person name="Liolios K."/>
            <person name="Ovchinikova G."/>
            <person name="Ivanova N."/>
            <person name="Mavromatis K."/>
            <person name="Pati A."/>
            <person name="Chen A."/>
            <person name="Palaniappan K."/>
            <person name="Land M."/>
            <person name="Hauser L."/>
            <person name="Jeffries C.D."/>
            <person name="Detter J.C."/>
            <person name="Han C."/>
            <person name="Tapia R."/>
            <person name="Ngatchou-Djao O.D."/>
            <person name="Rohde M."/>
            <person name="Goker M."/>
            <person name="Spring S."/>
            <person name="Sikorski J."/>
            <person name="Woyke T."/>
            <person name="Bristow J."/>
            <person name="Eisen J.A."/>
            <person name="Markowitz V."/>
            <person name="Hugenholtz P."/>
            <person name="Klenk H.P."/>
            <person name="Kyrpides N.C."/>
        </authorList>
    </citation>
    <scope>NUCLEOTIDE SEQUENCE [LARGE SCALE GENOMIC DNA]</scope>
    <source>
        <strain evidence="13">ATCC 23168 / DSM 4126 / NBRC 15989 / NCIMB 1408 / VKM B-1430 / H-43</strain>
    </source>
</reference>
<dbReference type="Gene3D" id="3.30.450.20">
    <property type="entry name" value="PAS domain"/>
    <property type="match status" value="1"/>
</dbReference>
<dbReference type="PROSITE" id="PS50109">
    <property type="entry name" value="HIS_KIN"/>
    <property type="match status" value="1"/>
</dbReference>
<evidence type="ECO:0000259" key="10">
    <source>
        <dbReference type="PROSITE" id="PS50112"/>
    </source>
</evidence>
<keyword evidence="3" id="KW-0597">Phosphoprotein</keyword>
<dbReference type="eggNOG" id="COG5002">
    <property type="taxonomic scope" value="Bacteria"/>
</dbReference>
<dbReference type="InterPro" id="IPR000014">
    <property type="entry name" value="PAS"/>
</dbReference>
<evidence type="ECO:0000256" key="8">
    <source>
        <dbReference type="SAM" id="Phobius"/>
    </source>
</evidence>
<organism evidence="12 13">
    <name type="scientific">Marivirga tractuosa (strain ATCC 23168 / DSM 4126 / NBRC 15989 / NCIMB 1408 / VKM B-1430 / H-43)</name>
    <name type="common">Microscilla tractuosa</name>
    <name type="synonym">Flexibacter tractuosus</name>
    <dbReference type="NCBI Taxonomy" id="643867"/>
    <lineage>
        <taxon>Bacteria</taxon>
        <taxon>Pseudomonadati</taxon>
        <taxon>Bacteroidota</taxon>
        <taxon>Cytophagia</taxon>
        <taxon>Cytophagales</taxon>
        <taxon>Marivirgaceae</taxon>
        <taxon>Marivirga</taxon>
    </lineage>
</organism>
<dbReference type="Gene3D" id="1.10.287.130">
    <property type="match status" value="1"/>
</dbReference>
<dbReference type="EMBL" id="CP002349">
    <property type="protein sequence ID" value="ADR21231.1"/>
    <property type="molecule type" value="Genomic_DNA"/>
</dbReference>
<dbReference type="GO" id="GO:0004721">
    <property type="term" value="F:phosphoprotein phosphatase activity"/>
    <property type="evidence" value="ECO:0007669"/>
    <property type="project" value="TreeGrafter"/>
</dbReference>
<evidence type="ECO:0000259" key="9">
    <source>
        <dbReference type="PROSITE" id="PS50109"/>
    </source>
</evidence>
<feature type="transmembrane region" description="Helical" evidence="8">
    <location>
        <begin position="132"/>
        <end position="152"/>
    </location>
</feature>
<accession>E4TKR5</accession>
<dbReference type="EC" id="2.7.13.3" evidence="2"/>
<dbReference type="SMART" id="SM00091">
    <property type="entry name" value="PAS"/>
    <property type="match status" value="1"/>
</dbReference>
<dbReference type="Gene3D" id="3.30.565.10">
    <property type="entry name" value="Histidine kinase-like ATPase, C-terminal domain"/>
    <property type="match status" value="1"/>
</dbReference>
<feature type="domain" description="Histidine kinase" evidence="9">
    <location>
        <begin position="329"/>
        <end position="542"/>
    </location>
</feature>